<sequence length="125" mass="13562">MVLKGLYLVVFNHSGYEQLAGAGSREFAKPFRKHLLQSLIGSGLAIALAVVLTTAAGRVEWSSPFAWNKALASLGVFFGAWGTWFGVTERGASWKKSRLDERLRDAVFIGLFVPGVVFGAASTLW</sequence>
<name>A0ABS7SPT9_9BURK</name>
<gene>
    <name evidence="2" type="ORF">I4X03_007665</name>
</gene>
<accession>A0ABS7SPT9</accession>
<organism evidence="2 3">
    <name type="scientific">Massilia soli</name>
    <dbReference type="NCBI Taxonomy" id="2792854"/>
    <lineage>
        <taxon>Bacteria</taxon>
        <taxon>Pseudomonadati</taxon>
        <taxon>Pseudomonadota</taxon>
        <taxon>Betaproteobacteria</taxon>
        <taxon>Burkholderiales</taxon>
        <taxon>Oxalobacteraceae</taxon>
        <taxon>Telluria group</taxon>
        <taxon>Massilia</taxon>
    </lineage>
</organism>
<reference evidence="2 3" key="1">
    <citation type="submission" date="2021-08" db="EMBL/GenBank/DDBJ databases">
        <title>Massilia sp. R798.</title>
        <authorList>
            <person name="Baek J.H."/>
            <person name="Jung H.S."/>
            <person name="Kim K.R."/>
            <person name="Jeon C.O."/>
        </authorList>
    </citation>
    <scope>NUCLEOTIDE SEQUENCE [LARGE SCALE GENOMIC DNA]</scope>
    <source>
        <strain evidence="2 3">R798</strain>
    </source>
</reference>
<keyword evidence="1" id="KW-1133">Transmembrane helix</keyword>
<dbReference type="EMBL" id="JAFBIL020000003">
    <property type="protein sequence ID" value="MBZ2207135.1"/>
    <property type="molecule type" value="Genomic_DNA"/>
</dbReference>
<feature type="transmembrane region" description="Helical" evidence="1">
    <location>
        <begin position="106"/>
        <end position="124"/>
    </location>
</feature>
<feature type="transmembrane region" description="Helical" evidence="1">
    <location>
        <begin position="65"/>
        <end position="85"/>
    </location>
</feature>
<evidence type="ECO:0000313" key="3">
    <source>
        <dbReference type="Proteomes" id="UP000809349"/>
    </source>
</evidence>
<evidence type="ECO:0000256" key="1">
    <source>
        <dbReference type="SAM" id="Phobius"/>
    </source>
</evidence>
<evidence type="ECO:0000313" key="2">
    <source>
        <dbReference type="EMBL" id="MBZ2207135.1"/>
    </source>
</evidence>
<protein>
    <submittedName>
        <fullName evidence="2">Uncharacterized protein</fullName>
    </submittedName>
</protein>
<keyword evidence="3" id="KW-1185">Reference proteome</keyword>
<proteinExistence type="predicted"/>
<feature type="transmembrane region" description="Helical" evidence="1">
    <location>
        <begin position="35"/>
        <end position="59"/>
    </location>
</feature>
<comment type="caution">
    <text evidence="2">The sequence shown here is derived from an EMBL/GenBank/DDBJ whole genome shotgun (WGS) entry which is preliminary data.</text>
</comment>
<keyword evidence="1" id="KW-0472">Membrane</keyword>
<keyword evidence="1" id="KW-0812">Transmembrane</keyword>
<dbReference type="RefSeq" id="WP_223467638.1">
    <property type="nucleotide sequence ID" value="NZ_JAFBIL020000003.1"/>
</dbReference>
<dbReference type="Proteomes" id="UP000809349">
    <property type="component" value="Unassembled WGS sequence"/>
</dbReference>